<dbReference type="RefSeq" id="WP_194366282.1">
    <property type="nucleotide sequence ID" value="NZ_CP054493.1"/>
</dbReference>
<evidence type="ECO:0000259" key="6">
    <source>
        <dbReference type="PROSITE" id="PS50109"/>
    </source>
</evidence>
<dbReference type="PANTHER" id="PTHR43065:SF42">
    <property type="entry name" value="TWO-COMPONENT SENSOR PPRA"/>
    <property type="match status" value="1"/>
</dbReference>
<dbReference type="SUPFAM" id="SSF47384">
    <property type="entry name" value="Homodimeric domain of signal transducing histidine kinase"/>
    <property type="match status" value="1"/>
</dbReference>
<dbReference type="InterPro" id="IPR005467">
    <property type="entry name" value="His_kinase_dom"/>
</dbReference>
<dbReference type="EC" id="2.7.13.3" evidence="2"/>
<keyword evidence="3" id="KW-0597">Phosphoprotein</keyword>
<evidence type="ECO:0000256" key="3">
    <source>
        <dbReference type="ARBA" id="ARBA00022553"/>
    </source>
</evidence>
<organism evidence="7 8">
    <name type="scientific">Candidatus Sulfurimonas marisnigri</name>
    <dbReference type="NCBI Taxonomy" id="2740405"/>
    <lineage>
        <taxon>Bacteria</taxon>
        <taxon>Pseudomonadati</taxon>
        <taxon>Campylobacterota</taxon>
        <taxon>Epsilonproteobacteria</taxon>
        <taxon>Campylobacterales</taxon>
        <taxon>Sulfurimonadaceae</taxon>
        <taxon>Sulfurimonas</taxon>
    </lineage>
</organism>
<protein>
    <recommendedName>
        <fullName evidence="2">histidine kinase</fullName>
        <ecNumber evidence="2">2.7.13.3</ecNumber>
    </recommendedName>
</protein>
<keyword evidence="4" id="KW-0472">Membrane</keyword>
<dbReference type="Pfam" id="PF00497">
    <property type="entry name" value="SBP_bac_3"/>
    <property type="match status" value="1"/>
</dbReference>
<proteinExistence type="predicted"/>
<evidence type="ECO:0000313" key="7">
    <source>
        <dbReference type="EMBL" id="QOY54236.1"/>
    </source>
</evidence>
<dbReference type="Gene3D" id="3.30.565.10">
    <property type="entry name" value="Histidine kinase-like ATPase, C-terminal domain"/>
    <property type="match status" value="1"/>
</dbReference>
<dbReference type="InterPro" id="IPR001638">
    <property type="entry name" value="Solute-binding_3/MltF_N"/>
</dbReference>
<evidence type="ECO:0000256" key="2">
    <source>
        <dbReference type="ARBA" id="ARBA00012438"/>
    </source>
</evidence>
<dbReference type="KEGG" id="smas:HUE87_10185"/>
<name>A0A7S7RQ23_9BACT</name>
<dbReference type="PANTHER" id="PTHR43065">
    <property type="entry name" value="SENSOR HISTIDINE KINASE"/>
    <property type="match status" value="1"/>
</dbReference>
<dbReference type="PRINTS" id="PR00344">
    <property type="entry name" value="BCTRLSENSOR"/>
</dbReference>
<dbReference type="SMART" id="SM00062">
    <property type="entry name" value="PBPb"/>
    <property type="match status" value="1"/>
</dbReference>
<keyword evidence="4" id="KW-1133">Transmembrane helix</keyword>
<dbReference type="InterPro" id="IPR003661">
    <property type="entry name" value="HisK_dim/P_dom"/>
</dbReference>
<dbReference type="InterPro" id="IPR003594">
    <property type="entry name" value="HATPase_dom"/>
</dbReference>
<evidence type="ECO:0000256" key="4">
    <source>
        <dbReference type="SAM" id="Phobius"/>
    </source>
</evidence>
<dbReference type="Gene3D" id="3.40.190.10">
    <property type="entry name" value="Periplasmic binding protein-like II"/>
    <property type="match status" value="2"/>
</dbReference>
<evidence type="ECO:0000313" key="8">
    <source>
        <dbReference type="Proteomes" id="UP000593836"/>
    </source>
</evidence>
<comment type="catalytic activity">
    <reaction evidence="1">
        <text>ATP + protein L-histidine = ADP + protein N-phospho-L-histidine.</text>
        <dbReference type="EC" id="2.7.13.3"/>
    </reaction>
</comment>
<feature type="chain" id="PRO_5032501166" description="histidine kinase" evidence="5">
    <location>
        <begin position="19"/>
        <end position="581"/>
    </location>
</feature>
<feature type="domain" description="Histidine kinase" evidence="6">
    <location>
        <begin position="360"/>
        <end position="581"/>
    </location>
</feature>
<dbReference type="SMART" id="SM00388">
    <property type="entry name" value="HisKA"/>
    <property type="match status" value="1"/>
</dbReference>
<feature type="signal peptide" evidence="5">
    <location>
        <begin position="1"/>
        <end position="18"/>
    </location>
</feature>
<dbReference type="InterPro" id="IPR004358">
    <property type="entry name" value="Sig_transdc_His_kin-like_C"/>
</dbReference>
<reference evidence="7 8" key="1">
    <citation type="submission" date="2020-05" db="EMBL/GenBank/DDBJ databases">
        <title>Sulfurimonas marisnigri, sp. nov., and Sulfurimonas baltica, sp. nov., manganese oxide reducing chemolithoautotrophs of the class Epsilonproteobacteria isolated from the pelagic redoxclines of the Black and Baltic Seas and emended description of the genus Sulfurimonas.</title>
        <authorList>
            <person name="Henkel J.V."/>
            <person name="Laudan C."/>
            <person name="Werner J."/>
            <person name="Neu T."/>
            <person name="Plewe S."/>
            <person name="Sproer C."/>
            <person name="Bunk B."/>
            <person name="Schulz-Vogt H.N."/>
        </authorList>
    </citation>
    <scope>NUCLEOTIDE SEQUENCE [LARGE SCALE GENOMIC DNA]</scope>
    <source>
        <strain evidence="7 8">SoZ1</strain>
    </source>
</reference>
<dbReference type="CDD" id="cd00082">
    <property type="entry name" value="HisKA"/>
    <property type="match status" value="1"/>
</dbReference>
<dbReference type="InterPro" id="IPR036890">
    <property type="entry name" value="HATPase_C_sf"/>
</dbReference>
<dbReference type="Gene3D" id="1.10.287.130">
    <property type="match status" value="1"/>
</dbReference>
<keyword evidence="5" id="KW-0732">Signal</keyword>
<dbReference type="SMART" id="SM00387">
    <property type="entry name" value="HATPase_c"/>
    <property type="match status" value="1"/>
</dbReference>
<evidence type="ECO:0000256" key="5">
    <source>
        <dbReference type="SAM" id="SignalP"/>
    </source>
</evidence>
<dbReference type="PROSITE" id="PS50109">
    <property type="entry name" value="HIS_KIN"/>
    <property type="match status" value="1"/>
</dbReference>
<dbReference type="InterPro" id="IPR036097">
    <property type="entry name" value="HisK_dim/P_sf"/>
</dbReference>
<accession>A0A7S7RQ23</accession>
<evidence type="ECO:0000256" key="1">
    <source>
        <dbReference type="ARBA" id="ARBA00000085"/>
    </source>
</evidence>
<dbReference type="Pfam" id="PF02518">
    <property type="entry name" value="HATPase_c"/>
    <property type="match status" value="1"/>
</dbReference>
<dbReference type="SUPFAM" id="SSF55874">
    <property type="entry name" value="ATPase domain of HSP90 chaperone/DNA topoisomerase II/histidine kinase"/>
    <property type="match status" value="1"/>
</dbReference>
<keyword evidence="4" id="KW-0812">Transmembrane</keyword>
<dbReference type="SUPFAM" id="SSF53850">
    <property type="entry name" value="Periplasmic binding protein-like II"/>
    <property type="match status" value="1"/>
</dbReference>
<sequence>MKKIFIFFLFLASLLANTNSDHLKFTDKEQIWINKKIPITYVYDIDWAPFEWKNEVNRHTGIISDILNLISKKSNLKFEAIHTNNWSKAVLLAENNKVDMYSAIPYSKDRAKYMNFISGDIFQYNACFIKHSNDKTDYNNNLHKELINKTIAIVRSSSLGNSVKSKYPQAKYIEVEKTEDGFEKLESADIDLFVINSATADYMINTRGYNNLEVAKKLDEVFKLKIAISKSMPEELLSIIDKTIAHIDKNKIDKIYNKWISPVHTDKTINWNIVIYVIIISSIIVLLLIYRQYLLYKSNKNLETIVQERTNDLEDSKETLKKINATLEYKIKKEVEENQQKDRVLFQQSKMASMGEMIGNIAHQWRQPISIISMWANNIIADIDMGDVENQELRKYAVNINEQTQHLSQTIDDFRNFFIPNKNPNTFTLKDSIDKTMSLLAASLKTHNIEVIKNIEDIEITALENEFTQALLNIIKNAKDILVTLPEDKRKLILIDIYKKDNIAIIEIKDSGGGVPENTIDKVFEPYFTTKHKSQGTGVGLYMTESIVTKHLSGEISVSNEEFKYANEHYKGAKFTIKLLP</sequence>
<dbReference type="Pfam" id="PF00512">
    <property type="entry name" value="HisKA"/>
    <property type="match status" value="1"/>
</dbReference>
<dbReference type="CDD" id="cd01007">
    <property type="entry name" value="PBP2_BvgS_HisK_like"/>
    <property type="match status" value="1"/>
</dbReference>
<feature type="transmembrane region" description="Helical" evidence="4">
    <location>
        <begin position="271"/>
        <end position="290"/>
    </location>
</feature>
<dbReference type="GO" id="GO:0000155">
    <property type="term" value="F:phosphorelay sensor kinase activity"/>
    <property type="evidence" value="ECO:0007669"/>
    <property type="project" value="InterPro"/>
</dbReference>
<keyword evidence="8" id="KW-1185">Reference proteome</keyword>
<gene>
    <name evidence="7" type="ORF">HUE87_10185</name>
</gene>
<dbReference type="Proteomes" id="UP000593836">
    <property type="component" value="Chromosome"/>
</dbReference>
<dbReference type="AlphaFoldDB" id="A0A7S7RQ23"/>
<dbReference type="EMBL" id="CP054493">
    <property type="protein sequence ID" value="QOY54236.1"/>
    <property type="molecule type" value="Genomic_DNA"/>
</dbReference>